<evidence type="ECO:0000256" key="1">
    <source>
        <dbReference type="SAM" id="Phobius"/>
    </source>
</evidence>
<comment type="caution">
    <text evidence="2">The sequence shown here is derived from an EMBL/GenBank/DDBJ whole genome shotgun (WGS) entry which is preliminary data.</text>
</comment>
<keyword evidence="1" id="KW-0472">Membrane</keyword>
<evidence type="ECO:0000313" key="2">
    <source>
        <dbReference type="EMBL" id="PWU54073.1"/>
    </source>
</evidence>
<feature type="transmembrane region" description="Helical" evidence="1">
    <location>
        <begin position="426"/>
        <end position="443"/>
    </location>
</feature>
<proteinExistence type="predicted"/>
<keyword evidence="1" id="KW-1133">Transmembrane helix</keyword>
<evidence type="ECO:0008006" key="4">
    <source>
        <dbReference type="Google" id="ProtNLM"/>
    </source>
</evidence>
<sequence>MVPVTATLVPPPVTDVRPSRLAGLRGRFVGGLRDTPRRLAAVLAGLVALGFVVGVVGFTGVRQRADLIDGVTSRSGALVVAAQNLYRALSDADATAASAFLSGGVEPAAQRDRYQNGVAEAAAALAVIAAGRSGDGARDGAVGVIAAELPVYTGLIETARAYNRQGLPVGAAYLREASGLMRQRMLPAAQQLYQSVTAELDQARGGGAGFPWIAVLLGLVTIAALVRMQMWLTRRTNRVFNIGLVGATAAAVVLVGWLGVSAVVIGTRLDASDRDGSAQVDRLVQARVAALQARADESLTLVARGAGGDFDKDYTAVMTRLIGPDGHGGLLRDAAERAADEPTRAAADRAAGRARDWLAAHQKLRQLDDGGQYTEAVTAAVGSDPGATTSIFNQLDDTLASAITRNSDRFEFDARSARRGLSGMDLGVVVLTGLIVIGSAAGIQRRIAEYR</sequence>
<accession>A0A317KJQ8</accession>
<dbReference type="AlphaFoldDB" id="A0A317KJQ8"/>
<feature type="transmembrane region" description="Helical" evidence="1">
    <location>
        <begin position="39"/>
        <end position="61"/>
    </location>
</feature>
<keyword evidence="3" id="KW-1185">Reference proteome</keyword>
<gene>
    <name evidence="2" type="ORF">DLJ46_00145</name>
</gene>
<dbReference type="EMBL" id="QGSV01000020">
    <property type="protein sequence ID" value="PWU54073.1"/>
    <property type="molecule type" value="Genomic_DNA"/>
</dbReference>
<protein>
    <recommendedName>
        <fullName evidence="4">Secreted protein</fullName>
    </recommendedName>
</protein>
<feature type="transmembrane region" description="Helical" evidence="1">
    <location>
        <begin position="209"/>
        <end position="227"/>
    </location>
</feature>
<evidence type="ECO:0000313" key="3">
    <source>
        <dbReference type="Proteomes" id="UP000245683"/>
    </source>
</evidence>
<name>A0A317KJQ8_9ACTN</name>
<organism evidence="2 3">
    <name type="scientific">Micromonospora globispora</name>
    <dbReference type="NCBI Taxonomy" id="1450148"/>
    <lineage>
        <taxon>Bacteria</taxon>
        <taxon>Bacillati</taxon>
        <taxon>Actinomycetota</taxon>
        <taxon>Actinomycetes</taxon>
        <taxon>Micromonosporales</taxon>
        <taxon>Micromonosporaceae</taxon>
        <taxon>Micromonospora</taxon>
    </lineage>
</organism>
<keyword evidence="1" id="KW-0812">Transmembrane</keyword>
<feature type="transmembrane region" description="Helical" evidence="1">
    <location>
        <begin position="239"/>
        <end position="265"/>
    </location>
</feature>
<dbReference type="Proteomes" id="UP000245683">
    <property type="component" value="Unassembled WGS sequence"/>
</dbReference>
<reference evidence="3" key="1">
    <citation type="submission" date="2018-05" db="EMBL/GenBank/DDBJ databases">
        <title>Micromonospora globispora sp. nov. and Micromonospora rugosa sp. nov., isolated from marine sediment.</title>
        <authorList>
            <person name="Carro L."/>
            <person name="Aysel V."/>
            <person name="Cetin D."/>
            <person name="Igual J.M."/>
            <person name="Klenk H.-P."/>
            <person name="Trujillo M.E."/>
            <person name="Sahin N."/>
        </authorList>
    </citation>
    <scope>NUCLEOTIDE SEQUENCE [LARGE SCALE GENOMIC DNA]</scope>
    <source>
        <strain evidence="3">S2904</strain>
    </source>
</reference>